<comment type="similarity">
    <text evidence="5">Belongs to the FPP/GGPP synthase family.</text>
</comment>
<dbReference type="PROSITE" id="PS00723">
    <property type="entry name" value="POLYPRENYL_SYNTHASE_1"/>
    <property type="match status" value="1"/>
</dbReference>
<evidence type="ECO:0000313" key="7">
    <source>
        <dbReference type="Proteomes" id="UP000740883"/>
    </source>
</evidence>
<comment type="cofactor">
    <cofactor evidence="1">
        <name>Mg(2+)</name>
        <dbReference type="ChEBI" id="CHEBI:18420"/>
    </cofactor>
</comment>
<dbReference type="GO" id="GO:0045337">
    <property type="term" value="P:farnesyl diphosphate biosynthetic process"/>
    <property type="evidence" value="ECO:0007669"/>
    <property type="project" value="TreeGrafter"/>
</dbReference>
<reference evidence="6 7" key="1">
    <citation type="journal article" date="2020" name="Genome Biol. Evol.">
        <title>Comparative genomics of strictly vertically transmitted, feminizing microsporidia endosymbionts of amphipod crustaceans.</title>
        <authorList>
            <person name="Cormier A."/>
            <person name="Chebbi M.A."/>
            <person name="Giraud I."/>
            <person name="Wattier R."/>
            <person name="Teixeira M."/>
            <person name="Gilbert C."/>
            <person name="Rigaud T."/>
            <person name="Cordaux R."/>
        </authorList>
    </citation>
    <scope>NUCLEOTIDE SEQUENCE [LARGE SCALE GENOMIC DNA]</scope>
    <source>
        <strain evidence="6 7">Ou3-Ou53</strain>
    </source>
</reference>
<accession>A0A9P6H0D8</accession>
<dbReference type="OrthoDB" id="10257492at2759"/>
<organism evidence="6 7">
    <name type="scientific">Nosema granulosis</name>
    <dbReference type="NCBI Taxonomy" id="83296"/>
    <lineage>
        <taxon>Eukaryota</taxon>
        <taxon>Fungi</taxon>
        <taxon>Fungi incertae sedis</taxon>
        <taxon>Microsporidia</taxon>
        <taxon>Nosematidae</taxon>
        <taxon>Nosema</taxon>
    </lineage>
</organism>
<keyword evidence="7" id="KW-1185">Reference proteome</keyword>
<evidence type="ECO:0000256" key="5">
    <source>
        <dbReference type="RuleBase" id="RU004466"/>
    </source>
</evidence>
<dbReference type="EMBL" id="SBJO01000049">
    <property type="protein sequence ID" value="KAF9763899.1"/>
    <property type="molecule type" value="Genomic_DNA"/>
</dbReference>
<keyword evidence="2 5" id="KW-0808">Transferase</keyword>
<gene>
    <name evidence="6" type="primary">FDS-1</name>
    <name evidence="6" type="ORF">NGRA_0970</name>
</gene>
<sequence length="298" mass="34809">MADLNEIFFPEVKPLVENVDIDKLKQILNYNVGNGKMIRFKMFEKLLLILNPEHDKTLLVLGYAIELLQAGFLIIDDIMDNSEYRRGKACHYKMRGMLGLRDGRYLVSLASQIIRSCDPFLGTDVVFITSIGQSLDSMPREINDYCFNIYKLICEKKTSIYTFYLPLFLGYKCLGKAEPKILKEFCILAGYIFQVYDDYLNFFPDESRKTGNDLEEGKLTYFTALLAESKERETFQEYFYKKKIDEKILKFVEKKFYSCKKEIKTSIDMMKNIINVENKELSFIIGILENHVSLINKL</sequence>
<dbReference type="AlphaFoldDB" id="A0A9P6H0D8"/>
<dbReference type="InterPro" id="IPR039702">
    <property type="entry name" value="FPS1-like"/>
</dbReference>
<dbReference type="Gene3D" id="1.10.600.10">
    <property type="entry name" value="Farnesyl Diphosphate Synthase"/>
    <property type="match status" value="1"/>
</dbReference>
<dbReference type="Pfam" id="PF00348">
    <property type="entry name" value="polyprenyl_synt"/>
    <property type="match status" value="1"/>
</dbReference>
<evidence type="ECO:0000256" key="1">
    <source>
        <dbReference type="ARBA" id="ARBA00001946"/>
    </source>
</evidence>
<keyword evidence="4" id="KW-0460">Magnesium</keyword>
<name>A0A9P6H0D8_9MICR</name>
<dbReference type="SUPFAM" id="SSF48576">
    <property type="entry name" value="Terpenoid synthases"/>
    <property type="match status" value="1"/>
</dbReference>
<evidence type="ECO:0000313" key="6">
    <source>
        <dbReference type="EMBL" id="KAF9763899.1"/>
    </source>
</evidence>
<dbReference type="Proteomes" id="UP000740883">
    <property type="component" value="Unassembled WGS sequence"/>
</dbReference>
<dbReference type="GO" id="GO:0004161">
    <property type="term" value="F:dimethylallyltranstransferase activity"/>
    <property type="evidence" value="ECO:0007669"/>
    <property type="project" value="TreeGrafter"/>
</dbReference>
<proteinExistence type="inferred from homology"/>
<dbReference type="PANTHER" id="PTHR11525:SF0">
    <property type="entry name" value="FARNESYL PYROPHOSPHATE SYNTHASE"/>
    <property type="match status" value="1"/>
</dbReference>
<evidence type="ECO:0000256" key="2">
    <source>
        <dbReference type="ARBA" id="ARBA00022679"/>
    </source>
</evidence>
<dbReference type="GO" id="GO:0046872">
    <property type="term" value="F:metal ion binding"/>
    <property type="evidence" value="ECO:0007669"/>
    <property type="project" value="UniProtKB-KW"/>
</dbReference>
<keyword evidence="3" id="KW-0479">Metal-binding</keyword>
<comment type="caution">
    <text evidence="6">The sequence shown here is derived from an EMBL/GenBank/DDBJ whole genome shotgun (WGS) entry which is preliminary data.</text>
</comment>
<dbReference type="GO" id="GO:0004337">
    <property type="term" value="F:(2E,6E)-farnesyl diphosphate synthase activity"/>
    <property type="evidence" value="ECO:0007669"/>
    <property type="project" value="TreeGrafter"/>
</dbReference>
<protein>
    <submittedName>
        <fullName evidence="6">Farnesyl diphosphate synthase 1</fullName>
    </submittedName>
</protein>
<dbReference type="PANTHER" id="PTHR11525">
    <property type="entry name" value="FARNESYL-PYROPHOSPHATE SYNTHETASE"/>
    <property type="match status" value="1"/>
</dbReference>
<dbReference type="GO" id="GO:0005737">
    <property type="term" value="C:cytoplasm"/>
    <property type="evidence" value="ECO:0007669"/>
    <property type="project" value="TreeGrafter"/>
</dbReference>
<dbReference type="InterPro" id="IPR033749">
    <property type="entry name" value="Polyprenyl_synt_CS"/>
</dbReference>
<dbReference type="InterPro" id="IPR000092">
    <property type="entry name" value="Polyprenyl_synt"/>
</dbReference>
<evidence type="ECO:0000256" key="3">
    <source>
        <dbReference type="ARBA" id="ARBA00022723"/>
    </source>
</evidence>
<dbReference type="InterPro" id="IPR008949">
    <property type="entry name" value="Isoprenoid_synthase_dom_sf"/>
</dbReference>
<evidence type="ECO:0000256" key="4">
    <source>
        <dbReference type="ARBA" id="ARBA00022842"/>
    </source>
</evidence>